<comment type="caution">
    <text evidence="5">Lacks conserved residue(s) required for the propagation of feature annotation.</text>
</comment>
<evidence type="ECO:0000256" key="6">
    <source>
        <dbReference type="RuleBase" id="RU003330"/>
    </source>
</evidence>
<feature type="binding site" evidence="5">
    <location>
        <position position="94"/>
    </location>
    <ligand>
        <name>AMP</name>
        <dbReference type="ChEBI" id="CHEBI:456215"/>
    </ligand>
</feature>
<evidence type="ECO:0000256" key="3">
    <source>
        <dbReference type="ARBA" id="ARBA00022741"/>
    </source>
</evidence>
<dbReference type="Gene3D" id="3.40.50.300">
    <property type="entry name" value="P-loop containing nucleotide triphosphate hydrolases"/>
    <property type="match status" value="1"/>
</dbReference>
<dbReference type="GO" id="GO:0005524">
    <property type="term" value="F:ATP binding"/>
    <property type="evidence" value="ECO:0007669"/>
    <property type="project" value="UniProtKB-UniRule"/>
</dbReference>
<feature type="binding site" evidence="5">
    <location>
        <begin position="10"/>
        <end position="15"/>
    </location>
    <ligand>
        <name>ATP</name>
        <dbReference type="ChEBI" id="CHEBI:30616"/>
    </ligand>
</feature>
<keyword evidence="5 7" id="KW-0067">ATP-binding</keyword>
<dbReference type="GO" id="GO:0005737">
    <property type="term" value="C:cytoplasm"/>
    <property type="evidence" value="ECO:0007669"/>
    <property type="project" value="UniProtKB-SubCell"/>
</dbReference>
<feature type="binding site" evidence="5">
    <location>
        <begin position="57"/>
        <end position="59"/>
    </location>
    <ligand>
        <name>AMP</name>
        <dbReference type="ChEBI" id="CHEBI:456215"/>
    </ligand>
</feature>
<comment type="subunit">
    <text evidence="5 7">Monomer.</text>
</comment>
<keyword evidence="1 5" id="KW-0808">Transferase</keyword>
<feature type="binding site" evidence="5">
    <location>
        <position position="36"/>
    </location>
    <ligand>
        <name>AMP</name>
        <dbReference type="ChEBI" id="CHEBI:456215"/>
    </ligand>
</feature>
<evidence type="ECO:0000256" key="7">
    <source>
        <dbReference type="RuleBase" id="RU003331"/>
    </source>
</evidence>
<keyword evidence="4 5" id="KW-0418">Kinase</keyword>
<keyword evidence="5" id="KW-0963">Cytoplasm</keyword>
<gene>
    <name evidence="5" type="primary">adk</name>
    <name evidence="8" type="ORF">A3D25_03995</name>
</gene>
<sequence>MKILLLGSIGSGKSTQAQILADSLGLRLIRSGDLVREKALEDSEEGRICLEMSNSGQLVPDEIVIPMVKKKIQAEVEHGAKGFIFDGYIRRISQLEKFDPQYDMVVFLEVPQRIVKERLLGRERSDDTPEIIEQRLKVYHELTEPVITYYRDQGKLTVIDASGTVEEVTKNIEEHFKDIKAELRRRHGSR</sequence>
<dbReference type="InterPro" id="IPR000850">
    <property type="entry name" value="Adenylat/UMP-CMP_kin"/>
</dbReference>
<dbReference type="PANTHER" id="PTHR23359">
    <property type="entry name" value="NUCLEOTIDE KINASE"/>
    <property type="match status" value="1"/>
</dbReference>
<dbReference type="CDD" id="cd01428">
    <property type="entry name" value="ADK"/>
    <property type="match status" value="1"/>
</dbReference>
<reference evidence="8 9" key="1">
    <citation type="journal article" date="2016" name="Nat. Commun.">
        <title>Thousands of microbial genomes shed light on interconnected biogeochemical processes in an aquifer system.</title>
        <authorList>
            <person name="Anantharaman K."/>
            <person name="Brown C.T."/>
            <person name="Hug L.A."/>
            <person name="Sharon I."/>
            <person name="Castelle C.J."/>
            <person name="Probst A.J."/>
            <person name="Thomas B.C."/>
            <person name="Singh A."/>
            <person name="Wilkins M.J."/>
            <person name="Karaoz U."/>
            <person name="Brodie E.L."/>
            <person name="Williams K.H."/>
            <person name="Hubbard S.S."/>
            <person name="Banfield J.F."/>
        </authorList>
    </citation>
    <scope>NUCLEOTIDE SEQUENCE [LARGE SCALE GENOMIC DNA]</scope>
</reference>
<feature type="region of interest" description="NMP" evidence="5">
    <location>
        <begin position="30"/>
        <end position="59"/>
    </location>
</feature>
<evidence type="ECO:0000256" key="2">
    <source>
        <dbReference type="ARBA" id="ARBA00022727"/>
    </source>
</evidence>
<feature type="binding site" evidence="5">
    <location>
        <position position="163"/>
    </location>
    <ligand>
        <name>ATP</name>
        <dbReference type="ChEBI" id="CHEBI:30616"/>
    </ligand>
</feature>
<feature type="binding site" evidence="5">
    <location>
        <position position="135"/>
    </location>
    <ligand>
        <name>AMP</name>
        <dbReference type="ChEBI" id="CHEBI:456215"/>
    </ligand>
</feature>
<evidence type="ECO:0000256" key="1">
    <source>
        <dbReference type="ARBA" id="ARBA00022679"/>
    </source>
</evidence>
<feature type="binding site" evidence="5">
    <location>
        <position position="31"/>
    </location>
    <ligand>
        <name>AMP</name>
        <dbReference type="ChEBI" id="CHEBI:456215"/>
    </ligand>
</feature>
<feature type="binding site" evidence="5">
    <location>
        <position position="124"/>
    </location>
    <ligand>
        <name>AMP</name>
        <dbReference type="ChEBI" id="CHEBI:456215"/>
    </ligand>
</feature>
<dbReference type="EC" id="2.7.4.3" evidence="5 7"/>
<organism evidence="8 9">
    <name type="scientific">Candidatus Daviesbacteria bacterium RIFCSPHIGHO2_02_FULL_43_12</name>
    <dbReference type="NCBI Taxonomy" id="1797776"/>
    <lineage>
        <taxon>Bacteria</taxon>
        <taxon>Candidatus Daviesiibacteriota</taxon>
    </lineage>
</organism>
<keyword evidence="2 5" id="KW-0545">Nucleotide biosynthesis</keyword>
<accession>A0A1F5KGF4</accession>
<comment type="function">
    <text evidence="5">Catalyzes the reversible transfer of the terminal phosphate group between ATP and AMP. Plays an important role in cellular energy homeostasis and in adenine nucleotide metabolism.</text>
</comment>
<comment type="pathway">
    <text evidence="5">Purine metabolism; AMP biosynthesis via salvage pathway; AMP from ADP: step 1/1.</text>
</comment>
<comment type="caution">
    <text evidence="8">The sequence shown here is derived from an EMBL/GenBank/DDBJ whole genome shotgun (WGS) entry which is preliminary data.</text>
</comment>
<evidence type="ECO:0000256" key="4">
    <source>
        <dbReference type="ARBA" id="ARBA00022777"/>
    </source>
</evidence>
<name>A0A1F5KGF4_9BACT</name>
<dbReference type="GO" id="GO:0044209">
    <property type="term" value="P:AMP salvage"/>
    <property type="evidence" value="ECO:0007669"/>
    <property type="project" value="UniProtKB-UniRule"/>
</dbReference>
<dbReference type="EMBL" id="MFDD01000014">
    <property type="protein sequence ID" value="OGE39939.1"/>
    <property type="molecule type" value="Genomic_DNA"/>
</dbReference>
<evidence type="ECO:0000256" key="5">
    <source>
        <dbReference type="HAMAP-Rule" id="MF_00235"/>
    </source>
</evidence>
<evidence type="ECO:0000313" key="9">
    <source>
        <dbReference type="Proteomes" id="UP000177328"/>
    </source>
</evidence>
<dbReference type="AlphaFoldDB" id="A0A1F5KGF4"/>
<proteinExistence type="inferred from homology"/>
<evidence type="ECO:0000313" key="8">
    <source>
        <dbReference type="EMBL" id="OGE39939.1"/>
    </source>
</evidence>
<dbReference type="Proteomes" id="UP000177328">
    <property type="component" value="Unassembled WGS sequence"/>
</dbReference>
<comment type="catalytic activity">
    <reaction evidence="5 7">
        <text>AMP + ATP = 2 ADP</text>
        <dbReference type="Rhea" id="RHEA:12973"/>
        <dbReference type="ChEBI" id="CHEBI:30616"/>
        <dbReference type="ChEBI" id="CHEBI:456215"/>
        <dbReference type="ChEBI" id="CHEBI:456216"/>
        <dbReference type="EC" id="2.7.4.3"/>
    </reaction>
</comment>
<dbReference type="InterPro" id="IPR027417">
    <property type="entry name" value="P-loop_NTPase"/>
</dbReference>
<keyword evidence="3 5" id="KW-0547">Nucleotide-binding</keyword>
<dbReference type="UniPathway" id="UPA00588">
    <property type="reaction ID" value="UER00649"/>
</dbReference>
<dbReference type="GO" id="GO:0004017">
    <property type="term" value="F:AMP kinase activity"/>
    <property type="evidence" value="ECO:0007669"/>
    <property type="project" value="UniProtKB-UniRule"/>
</dbReference>
<comment type="subcellular location">
    <subcellularLocation>
        <location evidence="5 7">Cytoplasm</location>
    </subcellularLocation>
</comment>
<feature type="binding site" evidence="5">
    <location>
        <position position="122"/>
    </location>
    <ligand>
        <name>ATP</name>
        <dbReference type="ChEBI" id="CHEBI:30616"/>
    </ligand>
</feature>
<dbReference type="PRINTS" id="PR00094">
    <property type="entry name" value="ADENYLTKNASE"/>
</dbReference>
<dbReference type="Pfam" id="PF00406">
    <property type="entry name" value="ADK"/>
    <property type="match status" value="1"/>
</dbReference>
<comment type="similarity">
    <text evidence="5 6">Belongs to the adenylate kinase family.</text>
</comment>
<dbReference type="SUPFAM" id="SSF52540">
    <property type="entry name" value="P-loop containing nucleoside triphosphate hydrolases"/>
    <property type="match status" value="1"/>
</dbReference>
<comment type="domain">
    <text evidence="5">Consists of three domains, a large central CORE domain and two small peripheral domains, NMPbind and LID, which undergo movements during catalysis. The LID domain closes over the site of phosphoryl transfer upon ATP binding. Assembling and dissambling the active center during each catalytic cycle provides an effective means to prevent ATP hydrolysis.</text>
</comment>
<protein>
    <recommendedName>
        <fullName evidence="5 7">Adenylate kinase</fullName>
        <shortName evidence="5">AK</shortName>
        <ecNumber evidence="5 7">2.7.4.3</ecNumber>
    </recommendedName>
    <alternativeName>
        <fullName evidence="5">ATP-AMP transphosphorylase</fullName>
    </alternativeName>
    <alternativeName>
        <fullName evidence="5">ATP:AMP phosphotransferase</fullName>
    </alternativeName>
    <alternativeName>
        <fullName evidence="5">Adenylate monophosphate kinase</fullName>
    </alternativeName>
</protein>
<dbReference type="HAMAP" id="MF_00235">
    <property type="entry name" value="Adenylate_kinase_Adk"/>
    <property type="match status" value="1"/>
</dbReference>